<evidence type="ECO:0000313" key="1">
    <source>
        <dbReference type="EMBL" id="GAI52896.1"/>
    </source>
</evidence>
<gene>
    <name evidence="1" type="ORF">S06H3_58192</name>
</gene>
<accession>X1QDJ7</accession>
<protein>
    <recommendedName>
        <fullName evidence="2">DUF262 domain-containing protein</fullName>
    </recommendedName>
</protein>
<feature type="non-terminal residue" evidence="1">
    <location>
        <position position="46"/>
    </location>
</feature>
<comment type="caution">
    <text evidence="1">The sequence shown here is derived from an EMBL/GenBank/DDBJ whole genome shotgun (WGS) entry which is preliminary data.</text>
</comment>
<sequence>MAYKSDTIATVIKRLNSQHFLPAIQREFVWNTDKIISLFDSIMRGY</sequence>
<dbReference type="EMBL" id="BARV01037644">
    <property type="protein sequence ID" value="GAI52896.1"/>
    <property type="molecule type" value="Genomic_DNA"/>
</dbReference>
<evidence type="ECO:0008006" key="2">
    <source>
        <dbReference type="Google" id="ProtNLM"/>
    </source>
</evidence>
<name>X1QDJ7_9ZZZZ</name>
<dbReference type="AlphaFoldDB" id="X1QDJ7"/>
<reference evidence="1" key="1">
    <citation type="journal article" date="2014" name="Front. Microbiol.">
        <title>High frequency of phylogenetically diverse reductive dehalogenase-homologous genes in deep subseafloor sedimentary metagenomes.</title>
        <authorList>
            <person name="Kawai M."/>
            <person name="Futagami T."/>
            <person name="Toyoda A."/>
            <person name="Takaki Y."/>
            <person name="Nishi S."/>
            <person name="Hori S."/>
            <person name="Arai W."/>
            <person name="Tsubouchi T."/>
            <person name="Morono Y."/>
            <person name="Uchiyama I."/>
            <person name="Ito T."/>
            <person name="Fujiyama A."/>
            <person name="Inagaki F."/>
            <person name="Takami H."/>
        </authorList>
    </citation>
    <scope>NUCLEOTIDE SEQUENCE</scope>
    <source>
        <strain evidence="1">Expedition CK06-06</strain>
    </source>
</reference>
<proteinExistence type="predicted"/>
<organism evidence="1">
    <name type="scientific">marine sediment metagenome</name>
    <dbReference type="NCBI Taxonomy" id="412755"/>
    <lineage>
        <taxon>unclassified sequences</taxon>
        <taxon>metagenomes</taxon>
        <taxon>ecological metagenomes</taxon>
    </lineage>
</organism>